<accession>A0ABW8TSV5</accession>
<dbReference type="InterPro" id="IPR050789">
    <property type="entry name" value="Diverse_Enzym_Activities"/>
</dbReference>
<keyword evidence="3" id="KW-1185">Reference proteome</keyword>
<dbReference type="RefSeq" id="WP_406764643.1">
    <property type="nucleotide sequence ID" value="NZ_JBJHZY010000001.1"/>
</dbReference>
<evidence type="ECO:0000313" key="3">
    <source>
        <dbReference type="Proteomes" id="UP001623661"/>
    </source>
</evidence>
<dbReference type="InterPro" id="IPR012338">
    <property type="entry name" value="Beta-lactam/transpept-like"/>
</dbReference>
<dbReference type="Pfam" id="PF00144">
    <property type="entry name" value="Beta-lactamase"/>
    <property type="match status" value="1"/>
</dbReference>
<evidence type="ECO:0000259" key="1">
    <source>
        <dbReference type="Pfam" id="PF00144"/>
    </source>
</evidence>
<dbReference type="PANTHER" id="PTHR43283:SF7">
    <property type="entry name" value="BETA-LACTAMASE-RELATED DOMAIN-CONTAINING PROTEIN"/>
    <property type="match status" value="1"/>
</dbReference>
<dbReference type="EMBL" id="JBJHZY010000001">
    <property type="protein sequence ID" value="MFL0268060.1"/>
    <property type="molecule type" value="Genomic_DNA"/>
</dbReference>
<evidence type="ECO:0000313" key="2">
    <source>
        <dbReference type="EMBL" id="MFL0268060.1"/>
    </source>
</evidence>
<dbReference type="SUPFAM" id="SSF56601">
    <property type="entry name" value="beta-lactamase/transpeptidase-like"/>
    <property type="match status" value="1"/>
</dbReference>
<gene>
    <name evidence="2" type="ORF">ACJDUH_08095</name>
</gene>
<dbReference type="Proteomes" id="UP001623661">
    <property type="component" value="Unassembled WGS sequence"/>
</dbReference>
<dbReference type="InterPro" id="IPR001466">
    <property type="entry name" value="Beta-lactam-related"/>
</dbReference>
<dbReference type="EC" id="3.-.-.-" evidence="2"/>
<feature type="domain" description="Beta-lactamase-related" evidence="1">
    <location>
        <begin position="32"/>
        <end position="291"/>
    </location>
</feature>
<keyword evidence="2" id="KW-0378">Hydrolase</keyword>
<protein>
    <submittedName>
        <fullName evidence="2">Serine hydrolase domain-containing protein</fullName>
        <ecNumber evidence="2">3.-.-.-</ecNumber>
    </submittedName>
</protein>
<dbReference type="PANTHER" id="PTHR43283">
    <property type="entry name" value="BETA-LACTAMASE-RELATED"/>
    <property type="match status" value="1"/>
</dbReference>
<reference evidence="2 3" key="1">
    <citation type="submission" date="2024-11" db="EMBL/GenBank/DDBJ databases">
        <authorList>
            <person name="Heng Y.C."/>
            <person name="Lim A.C.H."/>
            <person name="Lee J.K.Y."/>
            <person name="Kittelmann S."/>
        </authorList>
    </citation>
    <scope>NUCLEOTIDE SEQUENCE [LARGE SCALE GENOMIC DNA]</scope>
    <source>
        <strain evidence="2 3">WILCCON 0202</strain>
    </source>
</reference>
<name>A0ABW8TSV5_9CLOT</name>
<organism evidence="2 3">
    <name type="scientific">Candidatus Clostridium radicumherbarum</name>
    <dbReference type="NCBI Taxonomy" id="3381662"/>
    <lineage>
        <taxon>Bacteria</taxon>
        <taxon>Bacillati</taxon>
        <taxon>Bacillota</taxon>
        <taxon>Clostridia</taxon>
        <taxon>Eubacteriales</taxon>
        <taxon>Clostridiaceae</taxon>
        <taxon>Clostridium</taxon>
    </lineage>
</organism>
<proteinExistence type="predicted"/>
<dbReference type="GO" id="GO:0016787">
    <property type="term" value="F:hydrolase activity"/>
    <property type="evidence" value="ECO:0007669"/>
    <property type="project" value="UniProtKB-KW"/>
</dbReference>
<comment type="caution">
    <text evidence="2">The sequence shown here is derived from an EMBL/GenBank/DDBJ whole genome shotgun (WGS) entry which is preliminary data.</text>
</comment>
<sequence>MRESILNQFRLTVLEKGYGVYGINVYQEGQGEISYQWRSDDKVCLYSGSKTFTSLAIGICQDEGLLKLSDTVLSFFPEYKNIASEQSNSITIRDLLHMSSGKKVFYFSGPEEAMRTNDWAKLFFSDPMKCEAGSEFFYSNACTYMLSRIVEKVSDVTLRDFLIPRLFTPLDIFNPQWHTCPDGHTLGATELYLTNKEFSKLGLVFLNGGVYEGKRIVSEAYIKAATTDIISNADAGHDPGEGTKGYGYQLWLCSYKGAYRADGMYGQYCIVFPDKKAVVTVTSHEENNANDILRAIYKDIIPYLE</sequence>
<dbReference type="Gene3D" id="3.40.710.10">
    <property type="entry name" value="DD-peptidase/beta-lactamase superfamily"/>
    <property type="match status" value="1"/>
</dbReference>